<dbReference type="Proteomes" id="UP000038011">
    <property type="component" value="Unassembled WGS sequence"/>
</dbReference>
<dbReference type="InterPro" id="IPR000524">
    <property type="entry name" value="Tscrpt_reg_HTH_GntR"/>
</dbReference>
<dbReference type="SMART" id="SM00895">
    <property type="entry name" value="FCD"/>
    <property type="match status" value="1"/>
</dbReference>
<dbReference type="GO" id="GO:0003677">
    <property type="term" value="F:DNA binding"/>
    <property type="evidence" value="ECO:0007669"/>
    <property type="project" value="UniProtKB-KW"/>
</dbReference>
<dbReference type="Pfam" id="PF00392">
    <property type="entry name" value="GntR"/>
    <property type="match status" value="1"/>
</dbReference>
<evidence type="ECO:0000256" key="2">
    <source>
        <dbReference type="ARBA" id="ARBA00023125"/>
    </source>
</evidence>
<dbReference type="InterPro" id="IPR036388">
    <property type="entry name" value="WH-like_DNA-bd_sf"/>
</dbReference>
<proteinExistence type="predicted"/>
<dbReference type="PATRIC" id="fig|1514904.3.peg.2068"/>
<dbReference type="SMART" id="SM00345">
    <property type="entry name" value="HTH_GNTR"/>
    <property type="match status" value="1"/>
</dbReference>
<dbReference type="AlphaFoldDB" id="A0A0N0E6P3"/>
<dbReference type="Gene3D" id="1.20.120.530">
    <property type="entry name" value="GntR ligand-binding domain-like"/>
    <property type="match status" value="1"/>
</dbReference>
<gene>
    <name evidence="5" type="ORF">SU32_14650</name>
</gene>
<name>A0A0N0E6P3_9HYPH</name>
<organism evidence="5 6">
    <name type="scientific">Ahrensia marina</name>
    <dbReference type="NCBI Taxonomy" id="1514904"/>
    <lineage>
        <taxon>Bacteria</taxon>
        <taxon>Pseudomonadati</taxon>
        <taxon>Pseudomonadota</taxon>
        <taxon>Alphaproteobacteria</taxon>
        <taxon>Hyphomicrobiales</taxon>
        <taxon>Ahrensiaceae</taxon>
        <taxon>Ahrensia</taxon>
    </lineage>
</organism>
<dbReference type="InterPro" id="IPR011711">
    <property type="entry name" value="GntR_C"/>
</dbReference>
<sequence length="236" mass="26502">MSLDENIRAADAIVAELESQIVSGRLRNKSPLPAERELMEQFGTSRTVVREAISTLSNRGLVESKPRFRPIVSKPDYATVLNATGNVVRHLLNEPGGVKNLYQSRVFMERGLVRQAAVSATKDDISDLKSALEANKNAINNSEEFYRTDNAFHGVLYQIPQNPIFPALHEGYTSWLAPQWAQMLRLPERNLANYKAHKAILDAILERDPDAAEEALSVHLKAAWEYVRVTFDMDAE</sequence>
<keyword evidence="3" id="KW-0804">Transcription</keyword>
<dbReference type="PROSITE" id="PS50949">
    <property type="entry name" value="HTH_GNTR"/>
    <property type="match status" value="1"/>
</dbReference>
<dbReference type="PANTHER" id="PTHR43537">
    <property type="entry name" value="TRANSCRIPTIONAL REGULATOR, GNTR FAMILY"/>
    <property type="match status" value="1"/>
</dbReference>
<dbReference type="SUPFAM" id="SSF48008">
    <property type="entry name" value="GntR ligand-binding domain-like"/>
    <property type="match status" value="1"/>
</dbReference>
<dbReference type="Gene3D" id="1.10.10.10">
    <property type="entry name" value="Winged helix-like DNA-binding domain superfamily/Winged helix DNA-binding domain"/>
    <property type="match status" value="1"/>
</dbReference>
<accession>A0A0N0E6P3</accession>
<dbReference type="InterPro" id="IPR036390">
    <property type="entry name" value="WH_DNA-bd_sf"/>
</dbReference>
<evidence type="ECO:0000256" key="3">
    <source>
        <dbReference type="ARBA" id="ARBA00023163"/>
    </source>
</evidence>
<comment type="caution">
    <text evidence="5">The sequence shown here is derived from an EMBL/GenBank/DDBJ whole genome shotgun (WGS) entry which is preliminary data.</text>
</comment>
<dbReference type="EMBL" id="JXMU01000026">
    <property type="protein sequence ID" value="KPB00255.1"/>
    <property type="molecule type" value="Genomic_DNA"/>
</dbReference>
<dbReference type="STRING" id="1514904.SU32_14650"/>
<dbReference type="SUPFAM" id="SSF46785">
    <property type="entry name" value="Winged helix' DNA-binding domain"/>
    <property type="match status" value="1"/>
</dbReference>
<dbReference type="PRINTS" id="PR00035">
    <property type="entry name" value="HTHGNTR"/>
</dbReference>
<dbReference type="Pfam" id="PF07729">
    <property type="entry name" value="FCD"/>
    <property type="match status" value="1"/>
</dbReference>
<evidence type="ECO:0000259" key="4">
    <source>
        <dbReference type="PROSITE" id="PS50949"/>
    </source>
</evidence>
<evidence type="ECO:0000313" key="5">
    <source>
        <dbReference type="EMBL" id="KPB00255.1"/>
    </source>
</evidence>
<protein>
    <submittedName>
        <fullName evidence="5">GntR family transcriptional regulator</fullName>
    </submittedName>
</protein>
<evidence type="ECO:0000256" key="1">
    <source>
        <dbReference type="ARBA" id="ARBA00023015"/>
    </source>
</evidence>
<dbReference type="CDD" id="cd07377">
    <property type="entry name" value="WHTH_GntR"/>
    <property type="match status" value="1"/>
</dbReference>
<dbReference type="InterPro" id="IPR008920">
    <property type="entry name" value="TF_FadR/GntR_C"/>
</dbReference>
<dbReference type="PANTHER" id="PTHR43537:SF44">
    <property type="entry name" value="GNTR FAMILY REGULATORY PROTEIN"/>
    <property type="match status" value="1"/>
</dbReference>
<keyword evidence="6" id="KW-1185">Reference proteome</keyword>
<evidence type="ECO:0000313" key="6">
    <source>
        <dbReference type="Proteomes" id="UP000038011"/>
    </source>
</evidence>
<dbReference type="OrthoDB" id="9028214at2"/>
<keyword evidence="1" id="KW-0805">Transcription regulation</keyword>
<feature type="domain" description="HTH gntR-type" evidence="4">
    <location>
        <begin position="7"/>
        <end position="75"/>
    </location>
</feature>
<reference evidence="5 6" key="1">
    <citation type="submission" date="2015-01" db="EMBL/GenBank/DDBJ databases">
        <title>Ahrensia donghaiensis sp. nov., a novel dimethylsulphoniopropionate-cleavage bacterium isolated from seawater and emended descriptions of the genus Ahrensia and Ahrensia kielensis.</title>
        <authorList>
            <person name="Liu J."/>
        </authorList>
    </citation>
    <scope>NUCLEOTIDE SEQUENCE [LARGE SCALE GENOMIC DNA]</scope>
    <source>
        <strain evidence="5 6">LZD062</strain>
    </source>
</reference>
<keyword evidence="2" id="KW-0238">DNA-binding</keyword>
<dbReference type="GO" id="GO:0003700">
    <property type="term" value="F:DNA-binding transcription factor activity"/>
    <property type="evidence" value="ECO:0007669"/>
    <property type="project" value="InterPro"/>
</dbReference>
<dbReference type="RefSeq" id="WP_054000126.1">
    <property type="nucleotide sequence ID" value="NZ_JXMU01000026.1"/>
</dbReference>